<dbReference type="EMBL" id="MT141526">
    <property type="protein sequence ID" value="QJA64792.1"/>
    <property type="molecule type" value="Genomic_DNA"/>
</dbReference>
<dbReference type="AlphaFoldDB" id="A0A6M3J7C0"/>
<organism evidence="1">
    <name type="scientific">viral metagenome</name>
    <dbReference type="NCBI Taxonomy" id="1070528"/>
    <lineage>
        <taxon>unclassified sequences</taxon>
        <taxon>metagenomes</taxon>
        <taxon>organismal metagenomes</taxon>
    </lineage>
</organism>
<reference evidence="1" key="1">
    <citation type="submission" date="2020-03" db="EMBL/GenBank/DDBJ databases">
        <title>The deep terrestrial virosphere.</title>
        <authorList>
            <person name="Holmfeldt K."/>
            <person name="Nilsson E."/>
            <person name="Simone D."/>
            <person name="Lopez-Fernandez M."/>
            <person name="Wu X."/>
            <person name="de Brujin I."/>
            <person name="Lundin D."/>
            <person name="Andersson A."/>
            <person name="Bertilsson S."/>
            <person name="Dopson M."/>
        </authorList>
    </citation>
    <scope>NUCLEOTIDE SEQUENCE</scope>
    <source>
        <strain evidence="1">MM415B00465</strain>
    </source>
</reference>
<protein>
    <submittedName>
        <fullName evidence="1">Uncharacterized protein</fullName>
    </submittedName>
</protein>
<sequence>MPRLTAHEVETIRRLQLNARRTVLNAQQAQLDLDSYILELEAQYQIVDKQMKLDIQTGTLVSLEAGGGLDGNEEEEVDTGGN</sequence>
<evidence type="ECO:0000313" key="1">
    <source>
        <dbReference type="EMBL" id="QJA64792.1"/>
    </source>
</evidence>
<proteinExistence type="predicted"/>
<name>A0A6M3J7C0_9ZZZZ</name>
<gene>
    <name evidence="1" type="ORF">MM415B00465_0026</name>
</gene>
<accession>A0A6M3J7C0</accession>